<dbReference type="InParanoid" id="A0A1V9XZM5"/>
<accession>A0A1V9XZM5</accession>
<proteinExistence type="predicted"/>
<feature type="signal peptide" evidence="1">
    <location>
        <begin position="1"/>
        <end position="20"/>
    </location>
</feature>
<dbReference type="AlphaFoldDB" id="A0A1V9XZM5"/>
<comment type="caution">
    <text evidence="2">The sequence shown here is derived from an EMBL/GenBank/DDBJ whole genome shotgun (WGS) entry which is preliminary data.</text>
</comment>
<dbReference type="OrthoDB" id="10467163at2759"/>
<feature type="chain" id="PRO_5010742690" evidence="1">
    <location>
        <begin position="21"/>
        <end position="146"/>
    </location>
</feature>
<sequence length="146" mass="14300">MSSSTVVLIAVAVFVVAGHAGRLGGSGYIGGDGYGAGGYSDGGQIFIIREAVGVSGHEGGAGSSLTISGPSHIIRTIHHVRKLDNGGRILAKNGGGGGHAKVFLATLARMASVQQASIRAAGYGSHGGYSGGGHAAKWASGASSAW</sequence>
<protein>
    <submittedName>
        <fullName evidence="2">Uncharacterized protein</fullName>
    </submittedName>
</protein>
<gene>
    <name evidence="2" type="ORF">BIW11_00232</name>
</gene>
<keyword evidence="3" id="KW-1185">Reference proteome</keyword>
<name>A0A1V9XZM5_9ACAR</name>
<keyword evidence="1" id="KW-0732">Signal</keyword>
<evidence type="ECO:0000313" key="3">
    <source>
        <dbReference type="Proteomes" id="UP000192247"/>
    </source>
</evidence>
<evidence type="ECO:0000256" key="1">
    <source>
        <dbReference type="SAM" id="SignalP"/>
    </source>
</evidence>
<reference evidence="2 3" key="1">
    <citation type="journal article" date="2017" name="Gigascience">
        <title>Draft genome of the honey bee ectoparasitic mite, Tropilaelaps mercedesae, is shaped by the parasitic life history.</title>
        <authorList>
            <person name="Dong X."/>
            <person name="Armstrong S.D."/>
            <person name="Xia D."/>
            <person name="Makepeace B.L."/>
            <person name="Darby A.C."/>
            <person name="Kadowaki T."/>
        </authorList>
    </citation>
    <scope>NUCLEOTIDE SEQUENCE [LARGE SCALE GENOMIC DNA]</scope>
    <source>
        <strain evidence="2">Wuxi-XJTLU</strain>
    </source>
</reference>
<dbReference type="Proteomes" id="UP000192247">
    <property type="component" value="Unassembled WGS sequence"/>
</dbReference>
<organism evidence="2 3">
    <name type="scientific">Tropilaelaps mercedesae</name>
    <dbReference type="NCBI Taxonomy" id="418985"/>
    <lineage>
        <taxon>Eukaryota</taxon>
        <taxon>Metazoa</taxon>
        <taxon>Ecdysozoa</taxon>
        <taxon>Arthropoda</taxon>
        <taxon>Chelicerata</taxon>
        <taxon>Arachnida</taxon>
        <taxon>Acari</taxon>
        <taxon>Parasitiformes</taxon>
        <taxon>Mesostigmata</taxon>
        <taxon>Gamasina</taxon>
        <taxon>Dermanyssoidea</taxon>
        <taxon>Laelapidae</taxon>
        <taxon>Tropilaelaps</taxon>
    </lineage>
</organism>
<evidence type="ECO:0000313" key="2">
    <source>
        <dbReference type="EMBL" id="OQR78919.1"/>
    </source>
</evidence>
<dbReference type="EMBL" id="MNPL01001670">
    <property type="protein sequence ID" value="OQR78919.1"/>
    <property type="molecule type" value="Genomic_DNA"/>
</dbReference>